<dbReference type="AlphaFoldDB" id="A0A2W1BYH9"/>
<evidence type="ECO:0008006" key="3">
    <source>
        <dbReference type="Google" id="ProtNLM"/>
    </source>
</evidence>
<accession>A0A2W1BYH9</accession>
<dbReference type="Proteomes" id="UP000249218">
    <property type="component" value="Unassembled WGS sequence"/>
</dbReference>
<name>A0A2W1BYH9_HELAM</name>
<sequence>MKRYAPMRYIDYSEQYHDFYFDSVVPVLLNEPNWKGNGQWRIPITVGVMITSDRMLVPYNPFRLFIHNKAMLDKITANPLTGRGFQFYFYSTYKIACGRQVIPDDEKRMLHCHGKNGFDCPVHDLMVLRIYGNISFTTMPTLTYSQDPGKEDRPLMHGIYRTEIARPNDTLNDYFKFASLGFKNNEHIKRYYGLEKVEYKLEDYALVDCETWLPRDWGHFICVLNLGDYPALGSGAWLVSDNKVFGIGSFAFFRGKEGIFVFTDVRRYYNLIMNTCTYEDSQEKPPRRFPPSNLDDFRRYKIDELEIP</sequence>
<evidence type="ECO:0000313" key="1">
    <source>
        <dbReference type="EMBL" id="PZC77746.1"/>
    </source>
</evidence>
<dbReference type="OrthoDB" id="7422719at2759"/>
<gene>
    <name evidence="1" type="primary">HaOG203046</name>
    <name evidence="1" type="ORF">B5X24_HaOG203046</name>
</gene>
<protein>
    <recommendedName>
        <fullName evidence="3">Peptidase S1 domain-containing protein</fullName>
    </recommendedName>
</protein>
<evidence type="ECO:0000313" key="2">
    <source>
        <dbReference type="Proteomes" id="UP000249218"/>
    </source>
</evidence>
<keyword evidence="2" id="KW-1185">Reference proteome</keyword>
<organism evidence="1 2">
    <name type="scientific">Helicoverpa armigera</name>
    <name type="common">Cotton bollworm</name>
    <name type="synonym">Heliothis armigera</name>
    <dbReference type="NCBI Taxonomy" id="29058"/>
    <lineage>
        <taxon>Eukaryota</taxon>
        <taxon>Metazoa</taxon>
        <taxon>Ecdysozoa</taxon>
        <taxon>Arthropoda</taxon>
        <taxon>Hexapoda</taxon>
        <taxon>Insecta</taxon>
        <taxon>Pterygota</taxon>
        <taxon>Neoptera</taxon>
        <taxon>Endopterygota</taxon>
        <taxon>Lepidoptera</taxon>
        <taxon>Glossata</taxon>
        <taxon>Ditrysia</taxon>
        <taxon>Noctuoidea</taxon>
        <taxon>Noctuidae</taxon>
        <taxon>Heliothinae</taxon>
        <taxon>Helicoverpa</taxon>
    </lineage>
</organism>
<reference evidence="1 2" key="1">
    <citation type="journal article" date="2017" name="BMC Biol.">
        <title>Genomic innovations, transcriptional plasticity and gene loss underlying the evolution and divergence of two highly polyphagous and invasive Helicoverpa pest species.</title>
        <authorList>
            <person name="Pearce S.L."/>
            <person name="Clarke D.F."/>
            <person name="East P.D."/>
            <person name="Elfekih S."/>
            <person name="Gordon K.H."/>
            <person name="Jermiin L.S."/>
            <person name="McGaughran A."/>
            <person name="Oakeshott J.G."/>
            <person name="Papanikolaou A."/>
            <person name="Perera O.P."/>
            <person name="Rane R.V."/>
            <person name="Richards S."/>
            <person name="Tay W.T."/>
            <person name="Walsh T.K."/>
            <person name="Anderson A."/>
            <person name="Anderson C.J."/>
            <person name="Asgari S."/>
            <person name="Board P.G."/>
            <person name="Bretschneider A."/>
            <person name="Campbell P.M."/>
            <person name="Chertemps T."/>
            <person name="Christeller J.T."/>
            <person name="Coppin C.W."/>
            <person name="Downes S.J."/>
            <person name="Duan G."/>
            <person name="Farnsworth C.A."/>
            <person name="Good R.T."/>
            <person name="Han L.B."/>
            <person name="Han Y.C."/>
            <person name="Hatje K."/>
            <person name="Horne I."/>
            <person name="Huang Y.P."/>
            <person name="Hughes D.S."/>
            <person name="Jacquin-Joly E."/>
            <person name="James W."/>
            <person name="Jhangiani S."/>
            <person name="Kollmar M."/>
            <person name="Kuwar S.S."/>
            <person name="Li S."/>
            <person name="Liu N.Y."/>
            <person name="Maibeche M.T."/>
            <person name="Miller J.R."/>
            <person name="Montagne N."/>
            <person name="Perry T."/>
            <person name="Qu J."/>
            <person name="Song S.V."/>
            <person name="Sutton G.G."/>
            <person name="Vogel H."/>
            <person name="Walenz B.P."/>
            <person name="Xu W."/>
            <person name="Zhang H.J."/>
            <person name="Zou Z."/>
            <person name="Batterham P."/>
            <person name="Edwards O.R."/>
            <person name="Feyereisen R."/>
            <person name="Gibbs R.A."/>
            <person name="Heckel D.G."/>
            <person name="McGrath A."/>
            <person name="Robin C."/>
            <person name="Scherer S.E."/>
            <person name="Worley K.C."/>
            <person name="Wu Y.D."/>
        </authorList>
    </citation>
    <scope>NUCLEOTIDE SEQUENCE [LARGE SCALE GENOMIC DNA]</scope>
    <source>
        <strain evidence="1">Harm_GR_Male_#8</strain>
        <tissue evidence="1">Whole organism</tissue>
    </source>
</reference>
<proteinExistence type="predicted"/>
<dbReference type="EMBL" id="KZ149921">
    <property type="protein sequence ID" value="PZC77746.1"/>
    <property type="molecule type" value="Genomic_DNA"/>
</dbReference>
<dbReference type="SUPFAM" id="SSF50494">
    <property type="entry name" value="Trypsin-like serine proteases"/>
    <property type="match status" value="1"/>
</dbReference>
<dbReference type="InterPro" id="IPR009003">
    <property type="entry name" value="Peptidase_S1_PA"/>
</dbReference>